<evidence type="ECO:0000313" key="9">
    <source>
        <dbReference type="Proteomes" id="UP000234882"/>
    </source>
</evidence>
<dbReference type="GO" id="GO:0043190">
    <property type="term" value="C:ATP-binding cassette (ABC) transporter complex"/>
    <property type="evidence" value="ECO:0007669"/>
    <property type="project" value="TreeGrafter"/>
</dbReference>
<keyword evidence="5 7" id="KW-0472">Membrane</keyword>
<dbReference type="RefSeq" id="WP_101500010.1">
    <property type="nucleotide sequence ID" value="NZ_CP025583.1"/>
</dbReference>
<evidence type="ECO:0000256" key="7">
    <source>
        <dbReference type="SAM" id="Phobius"/>
    </source>
</evidence>
<feature type="transmembrane region" description="Helical" evidence="7">
    <location>
        <begin position="49"/>
        <end position="72"/>
    </location>
</feature>
<feature type="transmembrane region" description="Helical" evidence="7">
    <location>
        <begin position="103"/>
        <end position="122"/>
    </location>
</feature>
<dbReference type="Pfam" id="PF03739">
    <property type="entry name" value="LptF_LptG"/>
    <property type="match status" value="1"/>
</dbReference>
<evidence type="ECO:0000256" key="1">
    <source>
        <dbReference type="ARBA" id="ARBA00004651"/>
    </source>
</evidence>
<name>A0A2K9MJE6_9RHOB</name>
<feature type="transmembrane region" description="Helical" evidence="7">
    <location>
        <begin position="373"/>
        <end position="393"/>
    </location>
</feature>
<dbReference type="Proteomes" id="UP000234882">
    <property type="component" value="Chromosome"/>
</dbReference>
<feature type="compositionally biased region" description="Low complexity" evidence="6">
    <location>
        <begin position="225"/>
        <end position="250"/>
    </location>
</feature>
<dbReference type="AlphaFoldDB" id="A0A2K9MJE6"/>
<evidence type="ECO:0000256" key="3">
    <source>
        <dbReference type="ARBA" id="ARBA00022692"/>
    </source>
</evidence>
<feature type="transmembrane region" description="Helical" evidence="7">
    <location>
        <begin position="343"/>
        <end position="361"/>
    </location>
</feature>
<keyword evidence="2" id="KW-1003">Cell membrane</keyword>
<sequence>MTSIDRYILKTMLILFGFFALILVAVYWVNRAVSLFERLIADGQTALVVLEFTLLTLPLVISVVLPVAAFAATAYGTNRLANESELVAMQAAGLSPWRLARPVLVFGLLVAVMVAVLVNALVPMARARLADRQAELAENVTAQFLIAGSFQFPAPGITLFIRNLTPLGELEGLFLEDARNPASISSYSAERALLVRTETGPKLVMIDGVVQTLRPDPAAARPAETDPALDPAAPASPQAPAATPPQGSGPRLSVTRFADMTYDLGSILGPGAARGGDLRDYTTGRLLQPDAALLDATGANPARARLEAHSRLAQPLLSPVAAMLGFATLLIGGFSRFGVWRQIGWAVVALILVQLLGNWAANRAGDQPALWPLLYLPALVGLMACLLILWLAARPRRPRAAKAHAVAA</sequence>
<keyword evidence="4 7" id="KW-1133">Transmembrane helix</keyword>
<evidence type="ECO:0000256" key="5">
    <source>
        <dbReference type="ARBA" id="ARBA00023136"/>
    </source>
</evidence>
<proteinExistence type="predicted"/>
<feature type="transmembrane region" description="Helical" evidence="7">
    <location>
        <begin position="7"/>
        <end position="29"/>
    </location>
</feature>
<dbReference type="PANTHER" id="PTHR33529">
    <property type="entry name" value="SLR0882 PROTEIN-RELATED"/>
    <property type="match status" value="1"/>
</dbReference>
<feature type="region of interest" description="Disordered" evidence="6">
    <location>
        <begin position="218"/>
        <end position="252"/>
    </location>
</feature>
<evidence type="ECO:0000313" key="8">
    <source>
        <dbReference type="EMBL" id="AUM74665.1"/>
    </source>
</evidence>
<protein>
    <submittedName>
        <fullName evidence="8">LPS export ABC transporter permease LptF</fullName>
    </submittedName>
</protein>
<evidence type="ECO:0000256" key="2">
    <source>
        <dbReference type="ARBA" id="ARBA00022475"/>
    </source>
</evidence>
<reference evidence="9" key="1">
    <citation type="submission" date="2017-12" db="EMBL/GenBank/DDBJ databases">
        <title>Genomic analysis of Paracoccus sp. CBA4604.</title>
        <authorList>
            <person name="Roh S.W."/>
            <person name="Kim J.Y."/>
            <person name="Kim J.S."/>
        </authorList>
    </citation>
    <scope>NUCLEOTIDE SEQUENCE [LARGE SCALE GENOMIC DNA]</scope>
    <source>
        <strain evidence="9">CBA4604</strain>
    </source>
</reference>
<organism evidence="8 9">
    <name type="scientific">Paracoccus jeotgali</name>
    <dbReference type="NCBI Taxonomy" id="2065379"/>
    <lineage>
        <taxon>Bacteria</taxon>
        <taxon>Pseudomonadati</taxon>
        <taxon>Pseudomonadota</taxon>
        <taxon>Alphaproteobacteria</taxon>
        <taxon>Rhodobacterales</taxon>
        <taxon>Paracoccaceae</taxon>
        <taxon>Paracoccus</taxon>
    </lineage>
</organism>
<keyword evidence="9" id="KW-1185">Reference proteome</keyword>
<comment type="subcellular location">
    <subcellularLocation>
        <location evidence="1">Cell membrane</location>
        <topology evidence="1">Multi-pass membrane protein</topology>
    </subcellularLocation>
</comment>
<feature type="transmembrane region" description="Helical" evidence="7">
    <location>
        <begin position="312"/>
        <end position="331"/>
    </location>
</feature>
<dbReference type="EMBL" id="CP025583">
    <property type="protein sequence ID" value="AUM74665.1"/>
    <property type="molecule type" value="Genomic_DNA"/>
</dbReference>
<accession>A0A2K9MJE6</accession>
<dbReference type="InterPro" id="IPR005495">
    <property type="entry name" value="LptG/LptF_permease"/>
</dbReference>
<dbReference type="KEGG" id="paru:CYR75_10570"/>
<gene>
    <name evidence="8" type="ORF">CYR75_10570</name>
</gene>
<dbReference type="OrthoDB" id="8477889at2"/>
<keyword evidence="3 7" id="KW-0812">Transmembrane</keyword>
<evidence type="ECO:0000256" key="4">
    <source>
        <dbReference type="ARBA" id="ARBA00022989"/>
    </source>
</evidence>
<dbReference type="GO" id="GO:0015920">
    <property type="term" value="P:lipopolysaccharide transport"/>
    <property type="evidence" value="ECO:0007669"/>
    <property type="project" value="TreeGrafter"/>
</dbReference>
<evidence type="ECO:0000256" key="6">
    <source>
        <dbReference type="SAM" id="MobiDB-lite"/>
    </source>
</evidence>
<dbReference type="PANTHER" id="PTHR33529:SF6">
    <property type="entry name" value="YJGP_YJGQ FAMILY PERMEASE"/>
    <property type="match status" value="1"/>
</dbReference>